<keyword evidence="2 6" id="KW-0808">Transferase</keyword>
<evidence type="ECO:0000256" key="4">
    <source>
        <dbReference type="ARBA" id="ARBA00038440"/>
    </source>
</evidence>
<gene>
    <name evidence="6" type="primary">purN</name>
    <name evidence="8" type="ORF">CfE428DRAFT_0202</name>
</gene>
<dbReference type="HAMAP" id="MF_01930">
    <property type="entry name" value="PurN"/>
    <property type="match status" value="1"/>
</dbReference>
<feature type="domain" description="Formyl transferase N-terminal" evidence="7">
    <location>
        <begin position="5"/>
        <end position="186"/>
    </location>
</feature>
<evidence type="ECO:0000256" key="6">
    <source>
        <dbReference type="HAMAP-Rule" id="MF_01930"/>
    </source>
</evidence>
<dbReference type="PROSITE" id="PS00373">
    <property type="entry name" value="GART"/>
    <property type="match status" value="1"/>
</dbReference>
<comment type="pathway">
    <text evidence="1 6">Purine metabolism; IMP biosynthesis via de novo pathway; N(2)-formyl-N(1)-(5-phospho-D-ribosyl)glycinamide from N(1)-(5-phospho-D-ribosyl)glycinamide (10-formyl THF route): step 1/1.</text>
</comment>
<dbReference type="CDD" id="cd08645">
    <property type="entry name" value="FMT_core_GART"/>
    <property type="match status" value="1"/>
</dbReference>
<dbReference type="Proteomes" id="UP000005824">
    <property type="component" value="Unassembled WGS sequence"/>
</dbReference>
<evidence type="ECO:0000256" key="2">
    <source>
        <dbReference type="ARBA" id="ARBA00022679"/>
    </source>
</evidence>
<protein>
    <recommendedName>
        <fullName evidence="6">Phosphoribosylglycinamide formyltransferase</fullName>
        <ecNumber evidence="6">2.1.2.2</ecNumber>
    </recommendedName>
    <alternativeName>
        <fullName evidence="6">5'-phosphoribosylglycinamide transformylase</fullName>
    </alternativeName>
    <alternativeName>
        <fullName evidence="6">GAR transformylase</fullName>
        <shortName evidence="6">GART</shortName>
    </alternativeName>
</protein>
<dbReference type="UniPathway" id="UPA00074">
    <property type="reaction ID" value="UER00126"/>
</dbReference>
<dbReference type="PANTHER" id="PTHR43369:SF2">
    <property type="entry name" value="PHOSPHORIBOSYLGLYCINAMIDE FORMYLTRANSFERASE"/>
    <property type="match status" value="1"/>
</dbReference>
<organism evidence="8 9">
    <name type="scientific">Chthoniobacter flavus Ellin428</name>
    <dbReference type="NCBI Taxonomy" id="497964"/>
    <lineage>
        <taxon>Bacteria</taxon>
        <taxon>Pseudomonadati</taxon>
        <taxon>Verrucomicrobiota</taxon>
        <taxon>Spartobacteria</taxon>
        <taxon>Chthoniobacterales</taxon>
        <taxon>Chthoniobacteraceae</taxon>
        <taxon>Chthoniobacter</taxon>
    </lineage>
</organism>
<dbReference type="SUPFAM" id="SSF53328">
    <property type="entry name" value="Formyltransferase"/>
    <property type="match status" value="1"/>
</dbReference>
<dbReference type="InterPro" id="IPR001555">
    <property type="entry name" value="GART_AS"/>
</dbReference>
<dbReference type="InterPro" id="IPR004607">
    <property type="entry name" value="GART"/>
</dbReference>
<evidence type="ECO:0000256" key="3">
    <source>
        <dbReference type="ARBA" id="ARBA00022755"/>
    </source>
</evidence>
<reference evidence="8 9" key="1">
    <citation type="journal article" date="2011" name="J. Bacteriol.">
        <title>Genome sequence of Chthoniobacter flavus Ellin428, an aerobic heterotrophic soil bacterium.</title>
        <authorList>
            <person name="Kant R."/>
            <person name="van Passel M.W."/>
            <person name="Palva A."/>
            <person name="Lucas S."/>
            <person name="Lapidus A."/>
            <person name="Glavina Del Rio T."/>
            <person name="Dalin E."/>
            <person name="Tice H."/>
            <person name="Bruce D."/>
            <person name="Goodwin L."/>
            <person name="Pitluck S."/>
            <person name="Larimer F.W."/>
            <person name="Land M.L."/>
            <person name="Hauser L."/>
            <person name="Sangwan P."/>
            <person name="de Vos W.M."/>
            <person name="Janssen P.H."/>
            <person name="Smidt H."/>
        </authorList>
    </citation>
    <scope>NUCLEOTIDE SEQUENCE [LARGE SCALE GENOMIC DNA]</scope>
    <source>
        <strain evidence="8 9">Ellin428</strain>
    </source>
</reference>
<sequence>MEKLKIGILGSGKGSNFRAIADAIAAGAVDAETRIVISDVESAGILTLARERHLRAEYVAPGKFKTKFEPEAEQRVVSLLKEAGVELVVLAGWMRMIKAPLLEAFPRRIINIHPSLLPQFPGLEAWKQALAAGVNETGCTVHYVDAGMDTGEVIAQSRVPVFPSDTAEQLHARIQVAEHELYAEVIGEFARKAE</sequence>
<dbReference type="GO" id="GO:0004644">
    <property type="term" value="F:phosphoribosylglycinamide formyltransferase activity"/>
    <property type="evidence" value="ECO:0007669"/>
    <property type="project" value="UniProtKB-UniRule"/>
</dbReference>
<evidence type="ECO:0000313" key="9">
    <source>
        <dbReference type="Proteomes" id="UP000005824"/>
    </source>
</evidence>
<dbReference type="AlphaFoldDB" id="B4CU39"/>
<dbReference type="PANTHER" id="PTHR43369">
    <property type="entry name" value="PHOSPHORIBOSYLGLYCINAMIDE FORMYLTRANSFERASE"/>
    <property type="match status" value="1"/>
</dbReference>
<keyword evidence="9" id="KW-1185">Reference proteome</keyword>
<comment type="catalytic activity">
    <reaction evidence="5 6">
        <text>N(1)-(5-phospho-beta-D-ribosyl)glycinamide + (6R)-10-formyltetrahydrofolate = N(2)-formyl-N(1)-(5-phospho-beta-D-ribosyl)glycinamide + (6S)-5,6,7,8-tetrahydrofolate + H(+)</text>
        <dbReference type="Rhea" id="RHEA:15053"/>
        <dbReference type="ChEBI" id="CHEBI:15378"/>
        <dbReference type="ChEBI" id="CHEBI:57453"/>
        <dbReference type="ChEBI" id="CHEBI:143788"/>
        <dbReference type="ChEBI" id="CHEBI:147286"/>
        <dbReference type="ChEBI" id="CHEBI:195366"/>
        <dbReference type="EC" id="2.1.2.2"/>
    </reaction>
</comment>
<dbReference type="RefSeq" id="WP_006977529.1">
    <property type="nucleotide sequence ID" value="NZ_ABVL01000001.1"/>
</dbReference>
<dbReference type="EMBL" id="ABVL01000001">
    <property type="protein sequence ID" value="EDY22077.1"/>
    <property type="molecule type" value="Genomic_DNA"/>
</dbReference>
<comment type="similarity">
    <text evidence="4 6">Belongs to the GART family.</text>
</comment>
<evidence type="ECO:0000256" key="1">
    <source>
        <dbReference type="ARBA" id="ARBA00005054"/>
    </source>
</evidence>
<dbReference type="InParanoid" id="B4CU39"/>
<dbReference type="eggNOG" id="COG0299">
    <property type="taxonomic scope" value="Bacteria"/>
</dbReference>
<feature type="binding site" evidence="6">
    <location>
        <position position="111"/>
    </location>
    <ligand>
        <name>(6R)-10-formyltetrahydrofolate</name>
        <dbReference type="ChEBI" id="CHEBI:195366"/>
    </ligand>
</feature>
<feature type="binding site" evidence="6">
    <location>
        <position position="67"/>
    </location>
    <ligand>
        <name>(6R)-10-formyltetrahydrofolate</name>
        <dbReference type="ChEBI" id="CHEBI:195366"/>
    </ligand>
</feature>
<dbReference type="STRING" id="497964.CfE428DRAFT_0202"/>
<dbReference type="InterPro" id="IPR036477">
    <property type="entry name" value="Formyl_transf_N_sf"/>
</dbReference>
<feature type="binding site" evidence="6">
    <location>
        <begin position="14"/>
        <end position="16"/>
    </location>
    <ligand>
        <name>N(1)-(5-phospho-beta-D-ribosyl)glycinamide</name>
        <dbReference type="ChEBI" id="CHEBI:143788"/>
    </ligand>
</feature>
<dbReference type="Pfam" id="PF00551">
    <property type="entry name" value="Formyl_trans_N"/>
    <property type="match status" value="1"/>
</dbReference>
<feature type="site" description="Raises pKa of active site His" evidence="6">
    <location>
        <position position="149"/>
    </location>
</feature>
<dbReference type="GO" id="GO:0006189">
    <property type="term" value="P:'de novo' IMP biosynthetic process"/>
    <property type="evidence" value="ECO:0007669"/>
    <property type="project" value="UniProtKB-UniRule"/>
</dbReference>
<evidence type="ECO:0000256" key="5">
    <source>
        <dbReference type="ARBA" id="ARBA00047664"/>
    </source>
</evidence>
<comment type="function">
    <text evidence="6">Catalyzes the transfer of a formyl group from 10-formyltetrahydrofolate to 5-phospho-ribosyl-glycinamide (GAR), producing 5-phospho-ribosyl-N-formylglycinamide (FGAR) and tetrahydrofolate.</text>
</comment>
<feature type="active site" description="Proton donor" evidence="6">
    <location>
        <position position="113"/>
    </location>
</feature>
<accession>B4CU39</accession>
<comment type="caution">
    <text evidence="6">Lacks conserved residue(s) required for the propagation of feature annotation.</text>
</comment>
<name>B4CU39_9BACT</name>
<dbReference type="NCBIfam" id="TIGR00639">
    <property type="entry name" value="PurN"/>
    <property type="match status" value="1"/>
</dbReference>
<keyword evidence="3 6" id="KW-0658">Purine biosynthesis</keyword>
<dbReference type="GO" id="GO:0005829">
    <property type="term" value="C:cytosol"/>
    <property type="evidence" value="ECO:0007669"/>
    <property type="project" value="TreeGrafter"/>
</dbReference>
<dbReference type="FunCoup" id="B4CU39">
    <property type="interactions" value="574"/>
</dbReference>
<dbReference type="InterPro" id="IPR002376">
    <property type="entry name" value="Formyl_transf_N"/>
</dbReference>
<dbReference type="Gene3D" id="3.40.50.170">
    <property type="entry name" value="Formyl transferase, N-terminal domain"/>
    <property type="match status" value="1"/>
</dbReference>
<evidence type="ECO:0000259" key="7">
    <source>
        <dbReference type="Pfam" id="PF00551"/>
    </source>
</evidence>
<proteinExistence type="inferred from homology"/>
<evidence type="ECO:0000313" key="8">
    <source>
        <dbReference type="EMBL" id="EDY22077.1"/>
    </source>
</evidence>
<comment type="caution">
    <text evidence="8">The sequence shown here is derived from an EMBL/GenBank/DDBJ whole genome shotgun (WGS) entry which is preliminary data.</text>
</comment>
<dbReference type="EC" id="2.1.2.2" evidence="6"/>